<evidence type="ECO:0000256" key="1">
    <source>
        <dbReference type="SAM" id="Phobius"/>
    </source>
</evidence>
<name>A0A2R8B1T6_9RHOB</name>
<sequence>MNDRNIHDATVSNMLLSPVQSRSSVAPNMEYLSASTRKKQTALLIFCLTSVSVSVFRLRLTKLENAGFDILVPEYLLSFVLVLSVLYLFISYAVFCLKKKNEYLSTNQKVKSERDGIARTID</sequence>
<protein>
    <submittedName>
        <fullName evidence="2">Uncharacterized protein</fullName>
    </submittedName>
</protein>
<gene>
    <name evidence="2" type="ORF">DEA8626_00011</name>
</gene>
<dbReference type="AlphaFoldDB" id="A0A2R8B1T6"/>
<accession>A0A2R8B1T6</accession>
<keyword evidence="1" id="KW-0812">Transmembrane</keyword>
<organism evidence="2 3">
    <name type="scientific">Albidovulum aquaemixtae</name>
    <dbReference type="NCBI Taxonomy" id="1542388"/>
    <lineage>
        <taxon>Bacteria</taxon>
        <taxon>Pseudomonadati</taxon>
        <taxon>Pseudomonadota</taxon>
        <taxon>Alphaproteobacteria</taxon>
        <taxon>Rhodobacterales</taxon>
        <taxon>Paracoccaceae</taxon>
        <taxon>Albidovulum</taxon>
    </lineage>
</organism>
<dbReference type="EMBL" id="OMOQ01000001">
    <property type="protein sequence ID" value="SPH16502.1"/>
    <property type="molecule type" value="Genomic_DNA"/>
</dbReference>
<evidence type="ECO:0000313" key="2">
    <source>
        <dbReference type="EMBL" id="SPH16502.1"/>
    </source>
</evidence>
<dbReference type="Proteomes" id="UP000244924">
    <property type="component" value="Unassembled WGS sequence"/>
</dbReference>
<evidence type="ECO:0000313" key="3">
    <source>
        <dbReference type="Proteomes" id="UP000244924"/>
    </source>
</evidence>
<proteinExistence type="predicted"/>
<feature type="transmembrane region" description="Helical" evidence="1">
    <location>
        <begin position="75"/>
        <end position="95"/>
    </location>
</feature>
<feature type="transmembrane region" description="Helical" evidence="1">
    <location>
        <begin position="41"/>
        <end position="60"/>
    </location>
</feature>
<keyword evidence="1" id="KW-0472">Membrane</keyword>
<keyword evidence="1" id="KW-1133">Transmembrane helix</keyword>
<keyword evidence="3" id="KW-1185">Reference proteome</keyword>
<reference evidence="2 3" key="1">
    <citation type="submission" date="2018-03" db="EMBL/GenBank/DDBJ databases">
        <authorList>
            <person name="Keele B.F."/>
        </authorList>
    </citation>
    <scope>NUCLEOTIDE SEQUENCE [LARGE SCALE GENOMIC DNA]</scope>
    <source>
        <strain evidence="2 3">CECT 8626</strain>
    </source>
</reference>